<dbReference type="Gene3D" id="3.10.180.10">
    <property type="entry name" value="2,3-Dihydroxybiphenyl 1,2-Dioxygenase, domain 1"/>
    <property type="match status" value="1"/>
</dbReference>
<dbReference type="SUPFAM" id="SSF54593">
    <property type="entry name" value="Glyoxalase/Bleomycin resistance protein/Dihydroxybiphenyl dioxygenase"/>
    <property type="match status" value="1"/>
</dbReference>
<protein>
    <submittedName>
        <fullName evidence="2">VOC family protein</fullName>
    </submittedName>
</protein>
<feature type="domain" description="Glyoxalase/fosfomycin resistance/dioxygenase" evidence="1">
    <location>
        <begin position="7"/>
        <end position="125"/>
    </location>
</feature>
<dbReference type="AlphaFoldDB" id="A0A7G6U285"/>
<organism evidence="2 3">
    <name type="scientific">Tardiphaga robiniae</name>
    <dbReference type="NCBI Taxonomy" id="943830"/>
    <lineage>
        <taxon>Bacteria</taxon>
        <taxon>Pseudomonadati</taxon>
        <taxon>Pseudomonadota</taxon>
        <taxon>Alphaproteobacteria</taxon>
        <taxon>Hyphomicrobiales</taxon>
        <taxon>Nitrobacteraceae</taxon>
        <taxon>Tardiphaga</taxon>
    </lineage>
</organism>
<dbReference type="InterPro" id="IPR029068">
    <property type="entry name" value="Glyas_Bleomycin-R_OHBP_Dase"/>
</dbReference>
<dbReference type="Pfam" id="PF00903">
    <property type="entry name" value="Glyoxalase"/>
    <property type="match status" value="1"/>
</dbReference>
<dbReference type="InterPro" id="IPR004360">
    <property type="entry name" value="Glyas_Fos-R_dOase_dom"/>
</dbReference>
<dbReference type="Proteomes" id="UP000515291">
    <property type="component" value="Chromosome"/>
</dbReference>
<accession>A0A7G6U285</accession>
<evidence type="ECO:0000259" key="1">
    <source>
        <dbReference type="Pfam" id="PF00903"/>
    </source>
</evidence>
<proteinExistence type="predicted"/>
<dbReference type="EMBL" id="CP050292">
    <property type="protein sequence ID" value="QND73117.1"/>
    <property type="molecule type" value="Genomic_DNA"/>
</dbReference>
<name>A0A7G6U285_9BRAD</name>
<dbReference type="PANTHER" id="PTHR36503">
    <property type="entry name" value="BLR2520 PROTEIN"/>
    <property type="match status" value="1"/>
</dbReference>
<gene>
    <name evidence="2" type="ORF">HB776_19320</name>
</gene>
<evidence type="ECO:0000313" key="3">
    <source>
        <dbReference type="Proteomes" id="UP000515291"/>
    </source>
</evidence>
<dbReference type="KEGG" id="trb:HB776_19320"/>
<evidence type="ECO:0000313" key="2">
    <source>
        <dbReference type="EMBL" id="QND73117.1"/>
    </source>
</evidence>
<reference evidence="3" key="1">
    <citation type="journal article" date="2020" name="Mol. Plant Microbe">
        <title>Rhizobial microsymbionts of the narrowly endemic Oxytropis species growing in Kamchatka are characterized by significant genetic diversity and possess a set of genes that are associated with T3SS and T6SS secretion systems and can affect the development of symbiosis.</title>
        <authorList>
            <person name="Safronova V."/>
            <person name="Guro P."/>
            <person name="Sazanova A."/>
            <person name="Kuznetsova I."/>
            <person name="Belimov A."/>
            <person name="Yakubov V."/>
            <person name="Chirak E."/>
            <person name="Afonin A."/>
            <person name="Gogolev Y."/>
            <person name="Andronov E."/>
            <person name="Tikhonovich I."/>
        </authorList>
    </citation>
    <scope>NUCLEOTIDE SEQUENCE [LARGE SCALE GENOMIC DNA]</scope>
    <source>
        <strain evidence="3">581</strain>
    </source>
</reference>
<sequence>MSKMIFVNLPVTDMPRAVAFYEAVGATKNPQFSDDTAACMVFSDTIHAMLLTHDKYRQFTSKKIVDAKTSSEVLICVSADSRDEVDGLVKKAVGAGGSADPTPTQDFGFMYGRSYEDPDGHIWEVMWMDMAAAQSAMAQA</sequence>
<dbReference type="RefSeq" id="WP_184511967.1">
    <property type="nucleotide sequence ID" value="NZ_CP050292.1"/>
</dbReference>
<dbReference type="PANTHER" id="PTHR36503:SF2">
    <property type="entry name" value="BLR2408 PROTEIN"/>
    <property type="match status" value="1"/>
</dbReference>
<dbReference type="CDD" id="cd09012">
    <property type="entry name" value="VOC_like"/>
    <property type="match status" value="1"/>
</dbReference>